<dbReference type="Proteomes" id="UP001519887">
    <property type="component" value="Unassembled WGS sequence"/>
</dbReference>
<dbReference type="PROSITE" id="PS51272">
    <property type="entry name" value="SLH"/>
    <property type="match status" value="1"/>
</dbReference>
<evidence type="ECO:0000313" key="2">
    <source>
        <dbReference type="EMBL" id="MBW7459886.1"/>
    </source>
</evidence>
<dbReference type="EMBL" id="JAHZIK010001891">
    <property type="protein sequence ID" value="MBW7459886.1"/>
    <property type="molecule type" value="Genomic_DNA"/>
</dbReference>
<feature type="domain" description="SLH" evidence="1">
    <location>
        <begin position="11"/>
        <end position="66"/>
    </location>
</feature>
<evidence type="ECO:0000313" key="3">
    <source>
        <dbReference type="Proteomes" id="UP001519887"/>
    </source>
</evidence>
<protein>
    <submittedName>
        <fullName evidence="2">S-layer homology domain-containing protein</fullName>
    </submittedName>
</protein>
<name>A0ABS7CH05_9BACL</name>
<feature type="non-terminal residue" evidence="2">
    <location>
        <position position="1"/>
    </location>
</feature>
<comment type="caution">
    <text evidence="2">The sequence shown here is derived from an EMBL/GenBank/DDBJ whole genome shotgun (WGS) entry which is preliminary data.</text>
</comment>
<reference evidence="2 3" key="1">
    <citation type="submission" date="2021-07" db="EMBL/GenBank/DDBJ databases">
        <title>Paenibacillus radiodurans sp. nov., isolated from the southeastern edge of Tengger Desert.</title>
        <authorList>
            <person name="Zhang G."/>
        </authorList>
    </citation>
    <scope>NUCLEOTIDE SEQUENCE [LARGE SCALE GENOMIC DNA]</scope>
    <source>
        <strain evidence="2 3">CCM 7311</strain>
    </source>
</reference>
<accession>A0ABS7CH05</accession>
<dbReference type="Pfam" id="PF00395">
    <property type="entry name" value="SLH"/>
    <property type="match status" value="1"/>
</dbReference>
<keyword evidence="3" id="KW-1185">Reference proteome</keyword>
<gene>
    <name evidence="2" type="ORF">K0U00_38085</name>
</gene>
<dbReference type="InterPro" id="IPR001119">
    <property type="entry name" value="SLH_dom"/>
</dbReference>
<evidence type="ECO:0000259" key="1">
    <source>
        <dbReference type="PROSITE" id="PS51272"/>
    </source>
</evidence>
<organism evidence="2 3">
    <name type="scientific">Paenibacillus sepulcri</name>
    <dbReference type="NCBI Taxonomy" id="359917"/>
    <lineage>
        <taxon>Bacteria</taxon>
        <taxon>Bacillati</taxon>
        <taxon>Bacillota</taxon>
        <taxon>Bacilli</taxon>
        <taxon>Bacillales</taxon>
        <taxon>Paenibacillaceae</taxon>
        <taxon>Paenibacillus</taxon>
    </lineage>
</organism>
<proteinExistence type="predicted"/>
<sequence length="66" mass="6828">ANGVGNDGASGAVFGDEGEISSWASEYVRNAAALQLIQDRSAGLFDPQGIATRAESAQIIYNLLNS</sequence>